<dbReference type="HOGENOM" id="CLU_083552_1_1_12"/>
<evidence type="ECO:0000259" key="3">
    <source>
        <dbReference type="Pfam" id="PF09186"/>
    </source>
</evidence>
<dbReference type="InterPro" id="IPR035647">
    <property type="entry name" value="EFG_III/V"/>
</dbReference>
<dbReference type="PANTHER" id="PTHR16301">
    <property type="entry name" value="IMPACT-RELATED"/>
    <property type="match status" value="1"/>
</dbReference>
<reference evidence="4 5" key="1">
    <citation type="submission" date="2013-04" db="EMBL/GenBank/DDBJ databases">
        <title>The Genome Sequence of Treponema maltophilum ATCC 51939.</title>
        <authorList>
            <consortium name="The Broad Institute Genomics Platform"/>
            <person name="Earl A."/>
            <person name="Ward D."/>
            <person name="Feldgarden M."/>
            <person name="Gevers D."/>
            <person name="Leonetti C."/>
            <person name="Blanton J.M."/>
            <person name="Dewhirst F.E."/>
            <person name="Izard J."/>
            <person name="Walker B."/>
            <person name="Young S."/>
            <person name="Zeng Q."/>
            <person name="Gargeya S."/>
            <person name="Fitzgerald M."/>
            <person name="Haas B."/>
            <person name="Abouelleil A."/>
            <person name="Allen A.W."/>
            <person name="Alvarado L."/>
            <person name="Arachchi H.M."/>
            <person name="Berlin A.M."/>
            <person name="Chapman S.B."/>
            <person name="Gainer-Dewar J."/>
            <person name="Goldberg J."/>
            <person name="Griggs A."/>
            <person name="Gujja S."/>
            <person name="Hansen M."/>
            <person name="Howarth C."/>
            <person name="Imamovic A."/>
            <person name="Ireland A."/>
            <person name="Larimer J."/>
            <person name="McCowan C."/>
            <person name="Murphy C."/>
            <person name="Pearson M."/>
            <person name="Poon T.W."/>
            <person name="Priest M."/>
            <person name="Roberts A."/>
            <person name="Saif S."/>
            <person name="Shea T."/>
            <person name="Sisk P."/>
            <person name="Sykes S."/>
            <person name="Wortman J."/>
            <person name="Nusbaum C."/>
            <person name="Birren B."/>
        </authorList>
    </citation>
    <scope>NUCLEOTIDE SEQUENCE [LARGE SCALE GENOMIC DNA]</scope>
    <source>
        <strain evidence="4 5">ATCC 51939</strain>
    </source>
</reference>
<dbReference type="PATRIC" id="fig|1125699.3.peg.444"/>
<dbReference type="Pfam" id="PF09186">
    <property type="entry name" value="DUF1949"/>
    <property type="match status" value="1"/>
</dbReference>
<accession>S3K4H3</accession>
<evidence type="ECO:0008006" key="6">
    <source>
        <dbReference type="Google" id="ProtNLM"/>
    </source>
</evidence>
<dbReference type="InterPro" id="IPR001498">
    <property type="entry name" value="Impact_N"/>
</dbReference>
<evidence type="ECO:0000259" key="2">
    <source>
        <dbReference type="Pfam" id="PF01205"/>
    </source>
</evidence>
<evidence type="ECO:0000313" key="4">
    <source>
        <dbReference type="EMBL" id="EPF32440.1"/>
    </source>
</evidence>
<dbReference type="InterPro" id="IPR015796">
    <property type="entry name" value="Impact_YigZ-like"/>
</dbReference>
<dbReference type="RefSeq" id="WP_016524737.1">
    <property type="nucleotide sequence ID" value="NZ_KE332518.1"/>
</dbReference>
<dbReference type="GO" id="GO:0005737">
    <property type="term" value="C:cytoplasm"/>
    <property type="evidence" value="ECO:0007669"/>
    <property type="project" value="TreeGrafter"/>
</dbReference>
<comment type="caution">
    <text evidence="4">The sequence shown here is derived from an EMBL/GenBank/DDBJ whole genome shotgun (WGS) entry which is preliminary data.</text>
</comment>
<evidence type="ECO:0000256" key="1">
    <source>
        <dbReference type="ARBA" id="ARBA00007665"/>
    </source>
</evidence>
<gene>
    <name evidence="4" type="ORF">HMPREF9194_00438</name>
</gene>
<dbReference type="AlphaFoldDB" id="S3K4H3"/>
<sequence>MNILLESACSETLVKKSRFIAEIFPVKNHRDVRALLKTQKQKYADSSHVVHAFALGKNAEIMGMSDDGEPAGTAGRPVLAVLKGFGCTDILLTVTRYFGGTLLGTGGLVKAYTQAAQSVLALAHTEVFTEREEFGLRLSYEDYETCKRLLKKFGVKVTAEDFAENIHISGCIETALKEDFERELRDSLGGKNLFG</sequence>
<dbReference type="Proteomes" id="UP000014541">
    <property type="component" value="Unassembled WGS sequence"/>
</dbReference>
<dbReference type="NCBIfam" id="TIGR00257">
    <property type="entry name" value="IMPACT_YIGZ"/>
    <property type="match status" value="1"/>
</dbReference>
<dbReference type="Gene3D" id="3.30.230.30">
    <property type="entry name" value="Impact, N-terminal domain"/>
    <property type="match status" value="1"/>
</dbReference>
<dbReference type="InterPro" id="IPR036956">
    <property type="entry name" value="Impact_N_sf"/>
</dbReference>
<dbReference type="OrthoDB" id="9813771at2"/>
<keyword evidence="5" id="KW-1185">Reference proteome</keyword>
<dbReference type="SUPFAM" id="SSF54211">
    <property type="entry name" value="Ribosomal protein S5 domain 2-like"/>
    <property type="match status" value="1"/>
</dbReference>
<evidence type="ECO:0000313" key="5">
    <source>
        <dbReference type="Proteomes" id="UP000014541"/>
    </source>
</evidence>
<dbReference type="SUPFAM" id="SSF54980">
    <property type="entry name" value="EF-G C-terminal domain-like"/>
    <property type="match status" value="1"/>
</dbReference>
<dbReference type="PANTHER" id="PTHR16301:SF20">
    <property type="entry name" value="IMPACT FAMILY MEMBER YIGZ"/>
    <property type="match status" value="1"/>
</dbReference>
<dbReference type="GO" id="GO:0006446">
    <property type="term" value="P:regulation of translational initiation"/>
    <property type="evidence" value="ECO:0007669"/>
    <property type="project" value="TreeGrafter"/>
</dbReference>
<name>S3K4H3_TREMA</name>
<feature type="domain" description="UPF0029" evidence="3">
    <location>
        <begin position="136"/>
        <end position="191"/>
    </location>
</feature>
<protein>
    <recommendedName>
        <fullName evidence="6">Impact N-terminal domain-containing protein</fullName>
    </recommendedName>
</protein>
<proteinExistence type="inferred from homology"/>
<comment type="similarity">
    <text evidence="1">Belongs to the IMPACT family.</text>
</comment>
<organism evidence="4 5">
    <name type="scientific">Treponema maltophilum ATCC 51939</name>
    <dbReference type="NCBI Taxonomy" id="1125699"/>
    <lineage>
        <taxon>Bacteria</taxon>
        <taxon>Pseudomonadati</taxon>
        <taxon>Spirochaetota</taxon>
        <taxon>Spirochaetia</taxon>
        <taxon>Spirochaetales</taxon>
        <taxon>Treponemataceae</taxon>
        <taxon>Treponema</taxon>
    </lineage>
</organism>
<feature type="domain" description="Impact N-terminal" evidence="2">
    <location>
        <begin position="15"/>
        <end position="120"/>
    </location>
</feature>
<dbReference type="Gene3D" id="3.30.70.240">
    <property type="match status" value="1"/>
</dbReference>
<dbReference type="InterPro" id="IPR020568">
    <property type="entry name" value="Ribosomal_Su5_D2-typ_SF"/>
</dbReference>
<dbReference type="InterPro" id="IPR023582">
    <property type="entry name" value="Impact"/>
</dbReference>
<dbReference type="Pfam" id="PF01205">
    <property type="entry name" value="Impact_N"/>
    <property type="match status" value="1"/>
</dbReference>
<dbReference type="eggNOG" id="COG1739">
    <property type="taxonomic scope" value="Bacteria"/>
</dbReference>
<dbReference type="InterPro" id="IPR015269">
    <property type="entry name" value="UPF0029_Impact_C"/>
</dbReference>
<dbReference type="EMBL" id="ATFF01000002">
    <property type="protein sequence ID" value="EPF32440.1"/>
    <property type="molecule type" value="Genomic_DNA"/>
</dbReference>
<dbReference type="STRING" id="1125699.HMPREF9194_00438"/>